<protein>
    <submittedName>
        <fullName evidence="1">Uncharacterized protein</fullName>
    </submittedName>
</protein>
<gene>
    <name evidence="1" type="ORF">FEF34_38480</name>
</gene>
<dbReference type="EMBL" id="VAWE01000002">
    <property type="protein sequence ID" value="TLQ39285.1"/>
    <property type="molecule type" value="Genomic_DNA"/>
</dbReference>
<evidence type="ECO:0000313" key="2">
    <source>
        <dbReference type="Proteomes" id="UP000305921"/>
    </source>
</evidence>
<accession>A0A5R9DT27</accession>
<proteinExistence type="predicted"/>
<reference evidence="1 2" key="1">
    <citation type="submission" date="2019-05" db="EMBL/GenBank/DDBJ databases">
        <title>Streptomyces marianii sp. nov., a novel marine actinomycete from southern coast of India.</title>
        <authorList>
            <person name="Iniyan A.M."/>
            <person name="Wink J."/>
            <person name="Ramprasad E."/>
            <person name="Ramana C.V."/>
            <person name="Bunk B."/>
            <person name="Sproer C."/>
            <person name="Joseph F.-J.R.S."/>
            <person name="Vincent S.G.P."/>
        </authorList>
    </citation>
    <scope>NUCLEOTIDE SEQUENCE [LARGE SCALE GENOMIC DNA]</scope>
    <source>
        <strain evidence="1 2">ICN19</strain>
    </source>
</reference>
<dbReference type="RefSeq" id="WP_138058097.1">
    <property type="nucleotide sequence ID" value="NZ_VAWE01000002.1"/>
</dbReference>
<name>A0A5R9DT27_9ACTN</name>
<comment type="caution">
    <text evidence="1">The sequence shown here is derived from an EMBL/GenBank/DDBJ whole genome shotgun (WGS) entry which is preliminary data.</text>
</comment>
<dbReference type="AlphaFoldDB" id="A0A5R9DT27"/>
<sequence length="167" mass="18170">MRILTRARDRAVRALIHIADHAARRSDVPNPMAATRVVLLHLADQNLSGADVYEEITSHLSTLGFTWPDGLCDRCDGPITADQRESSGLCADCTWVCACAYENSLSQEECDGCHLTRSGQGEPMPPCTCGCDPTPGEYGDYDTESSVSRQHRIDTGRFLRPGESLAG</sequence>
<dbReference type="OrthoDB" id="4187288at2"/>
<evidence type="ECO:0000313" key="1">
    <source>
        <dbReference type="EMBL" id="TLQ39285.1"/>
    </source>
</evidence>
<keyword evidence="2" id="KW-1185">Reference proteome</keyword>
<organism evidence="1 2">
    <name type="scientific">Streptomyces marianii</name>
    <dbReference type="NCBI Taxonomy" id="1817406"/>
    <lineage>
        <taxon>Bacteria</taxon>
        <taxon>Bacillati</taxon>
        <taxon>Actinomycetota</taxon>
        <taxon>Actinomycetes</taxon>
        <taxon>Kitasatosporales</taxon>
        <taxon>Streptomycetaceae</taxon>
        <taxon>Streptomyces</taxon>
    </lineage>
</organism>
<dbReference type="Proteomes" id="UP000305921">
    <property type="component" value="Unassembled WGS sequence"/>
</dbReference>